<keyword evidence="4" id="KW-1185">Reference proteome</keyword>
<feature type="transmembrane region" description="Helical" evidence="2">
    <location>
        <begin position="189"/>
        <end position="222"/>
    </location>
</feature>
<feature type="transmembrane region" description="Helical" evidence="2">
    <location>
        <begin position="39"/>
        <end position="57"/>
    </location>
</feature>
<proteinExistence type="predicted"/>
<keyword evidence="2" id="KW-0472">Membrane</keyword>
<dbReference type="PANTHER" id="PTHR40076">
    <property type="entry name" value="MEMBRANE PROTEIN-RELATED"/>
    <property type="match status" value="1"/>
</dbReference>
<dbReference type="InterPro" id="IPR010380">
    <property type="entry name" value="DUF975"/>
</dbReference>
<dbReference type="RefSeq" id="WP_284203340.1">
    <property type="nucleotide sequence ID" value="NZ_BSPQ01000002.1"/>
</dbReference>
<gene>
    <name evidence="3" type="ORF">GCM10007916_12890</name>
</gene>
<dbReference type="EMBL" id="BSPQ01000002">
    <property type="protein sequence ID" value="GLS90222.1"/>
    <property type="molecule type" value="Genomic_DNA"/>
</dbReference>
<evidence type="ECO:0000313" key="3">
    <source>
        <dbReference type="EMBL" id="GLS90222.1"/>
    </source>
</evidence>
<comment type="caution">
    <text evidence="3">The sequence shown here is derived from an EMBL/GenBank/DDBJ whole genome shotgun (WGS) entry which is preliminary data.</text>
</comment>
<evidence type="ECO:0008006" key="5">
    <source>
        <dbReference type="Google" id="ProtNLM"/>
    </source>
</evidence>
<dbReference type="PANTHER" id="PTHR40076:SF1">
    <property type="entry name" value="MEMBRANE PROTEIN"/>
    <property type="match status" value="1"/>
</dbReference>
<feature type="compositionally biased region" description="Polar residues" evidence="1">
    <location>
        <begin position="259"/>
        <end position="274"/>
    </location>
</feature>
<feature type="transmembrane region" description="Helical" evidence="2">
    <location>
        <begin position="77"/>
        <end position="96"/>
    </location>
</feature>
<feature type="transmembrane region" description="Helical" evidence="2">
    <location>
        <begin position="116"/>
        <end position="140"/>
    </location>
</feature>
<accession>A0ABQ6DYQ7</accession>
<dbReference type="Proteomes" id="UP001157353">
    <property type="component" value="Unassembled WGS sequence"/>
</dbReference>
<name>A0ABQ6DYQ7_9GAMM</name>
<reference evidence="4" key="1">
    <citation type="journal article" date="2019" name="Int. J. Syst. Evol. Microbiol.">
        <title>The Global Catalogue of Microorganisms (GCM) 10K type strain sequencing project: providing services to taxonomists for standard genome sequencing and annotation.</title>
        <authorList>
            <consortium name="The Broad Institute Genomics Platform"/>
            <consortium name="The Broad Institute Genome Sequencing Center for Infectious Disease"/>
            <person name="Wu L."/>
            <person name="Ma J."/>
        </authorList>
    </citation>
    <scope>NUCLEOTIDE SEQUENCE [LARGE SCALE GENOMIC DNA]</scope>
    <source>
        <strain evidence="4">NBRC 103166</strain>
    </source>
</reference>
<organism evidence="3 4">
    <name type="scientific">Psychromonas marina</name>
    <dbReference type="NCBI Taxonomy" id="88364"/>
    <lineage>
        <taxon>Bacteria</taxon>
        <taxon>Pseudomonadati</taxon>
        <taxon>Pseudomonadota</taxon>
        <taxon>Gammaproteobacteria</taxon>
        <taxon>Alteromonadales</taxon>
        <taxon>Psychromonadaceae</taxon>
        <taxon>Psychromonas</taxon>
    </lineage>
</organism>
<evidence type="ECO:0000256" key="2">
    <source>
        <dbReference type="SAM" id="Phobius"/>
    </source>
</evidence>
<sequence>MNKTHFVLGGDLKKSLTDGYTLDFKLLFKDAFSITRTHFIPLVIACLITVAIVGSLYSLSHTVLADLNQSSREIVNFIFSSFILTPLITGLQMMGIHHSIGLKTRSTDLFNFFNMLLKLALASLILNIISYIMIVILNAVLGDNAFLPLVLVVLYFNMAFCMVYPLIAEKKITPQLAIKLSFKLVNKNLFQFTLLFILLALLAIIAALPSGIGLFFFIPFYFNLMGIVYRQTCGVGVVATEVDDKNNDDSDNDDSSNNGSTEQNGSKNSSEFEA</sequence>
<evidence type="ECO:0000313" key="4">
    <source>
        <dbReference type="Proteomes" id="UP001157353"/>
    </source>
</evidence>
<evidence type="ECO:0000256" key="1">
    <source>
        <dbReference type="SAM" id="MobiDB-lite"/>
    </source>
</evidence>
<feature type="transmembrane region" description="Helical" evidence="2">
    <location>
        <begin position="146"/>
        <end position="168"/>
    </location>
</feature>
<keyword evidence="2" id="KW-1133">Transmembrane helix</keyword>
<keyword evidence="2" id="KW-0812">Transmembrane</keyword>
<protein>
    <recommendedName>
        <fullName evidence="5">DUF624 domain-containing protein</fullName>
    </recommendedName>
</protein>
<feature type="region of interest" description="Disordered" evidence="1">
    <location>
        <begin position="243"/>
        <end position="274"/>
    </location>
</feature>